<dbReference type="EMBL" id="BGZK01000716">
    <property type="protein sequence ID" value="GBP57433.1"/>
    <property type="molecule type" value="Genomic_DNA"/>
</dbReference>
<dbReference type="AlphaFoldDB" id="A0A4C1X2Q2"/>
<protein>
    <submittedName>
        <fullName evidence="4">Protein sickie</fullName>
    </submittedName>
</protein>
<keyword evidence="1" id="KW-0175">Coiled coil</keyword>
<dbReference type="Proteomes" id="UP000299102">
    <property type="component" value="Unassembled WGS sequence"/>
</dbReference>
<dbReference type="PANTHER" id="PTHR12784">
    <property type="entry name" value="STEERIN"/>
    <property type="match status" value="1"/>
</dbReference>
<dbReference type="GO" id="GO:0022008">
    <property type="term" value="P:neurogenesis"/>
    <property type="evidence" value="ECO:0007669"/>
    <property type="project" value="InterPro"/>
</dbReference>
<dbReference type="InterPro" id="IPR039041">
    <property type="entry name" value="Nav/unc-53"/>
</dbReference>
<gene>
    <name evidence="4" type="primary">sick</name>
    <name evidence="4" type="ORF">EVAR_41327_1</name>
</gene>
<name>A0A4C1X2Q2_EUMVA</name>
<keyword evidence="5" id="KW-1185">Reference proteome</keyword>
<evidence type="ECO:0000313" key="5">
    <source>
        <dbReference type="Proteomes" id="UP000299102"/>
    </source>
</evidence>
<dbReference type="STRING" id="151549.A0A4C1X2Q2"/>
<comment type="caution">
    <text evidence="4">The sequence shown here is derived from an EMBL/GenBank/DDBJ whole genome shotgun (WGS) entry which is preliminary data.</text>
</comment>
<proteinExistence type="predicted"/>
<organism evidence="4 5">
    <name type="scientific">Eumeta variegata</name>
    <name type="common">Bagworm moth</name>
    <name type="synonym">Eumeta japonica</name>
    <dbReference type="NCBI Taxonomy" id="151549"/>
    <lineage>
        <taxon>Eukaryota</taxon>
        <taxon>Metazoa</taxon>
        <taxon>Ecdysozoa</taxon>
        <taxon>Arthropoda</taxon>
        <taxon>Hexapoda</taxon>
        <taxon>Insecta</taxon>
        <taxon>Pterygota</taxon>
        <taxon>Neoptera</taxon>
        <taxon>Endopterygota</taxon>
        <taxon>Lepidoptera</taxon>
        <taxon>Glossata</taxon>
        <taxon>Ditrysia</taxon>
        <taxon>Tineoidea</taxon>
        <taxon>Psychidae</taxon>
        <taxon>Oiketicinae</taxon>
        <taxon>Eumeta</taxon>
    </lineage>
</organism>
<evidence type="ECO:0000256" key="1">
    <source>
        <dbReference type="ARBA" id="ARBA00023054"/>
    </source>
</evidence>
<accession>A0A4C1X2Q2</accession>
<evidence type="ECO:0000313" key="4">
    <source>
        <dbReference type="EMBL" id="GBP57433.1"/>
    </source>
</evidence>
<reference evidence="4 5" key="1">
    <citation type="journal article" date="2019" name="Commun. Biol.">
        <title>The bagworm genome reveals a unique fibroin gene that provides high tensile strength.</title>
        <authorList>
            <person name="Kono N."/>
            <person name="Nakamura H."/>
            <person name="Ohtoshi R."/>
            <person name="Tomita M."/>
            <person name="Numata K."/>
            <person name="Arakawa K."/>
        </authorList>
    </citation>
    <scope>NUCLEOTIDE SEQUENCE [LARGE SCALE GENOMIC DNA]</scope>
</reference>
<evidence type="ECO:0000256" key="2">
    <source>
        <dbReference type="SAM" id="MobiDB-lite"/>
    </source>
</evidence>
<evidence type="ECO:0000259" key="3">
    <source>
        <dbReference type="Pfam" id="PF25408"/>
    </source>
</evidence>
<dbReference type="OrthoDB" id="2161974at2759"/>
<dbReference type="InterPro" id="IPR057568">
    <property type="entry name" value="CortBP2_NAV1-like_AAA_lid"/>
</dbReference>
<dbReference type="Pfam" id="PF25408">
    <property type="entry name" value="AAA_lid_NAV1"/>
    <property type="match status" value="1"/>
</dbReference>
<feature type="domain" description="CortBP2/NAV1-like AAA+ ATPase lid" evidence="3">
    <location>
        <begin position="6"/>
        <end position="61"/>
    </location>
</feature>
<sequence length="127" mass="14426">MNLTDDAWFADVWNYSIVPYACEAVREGVALYGRRRHAALDPLAHIKQTYPWREPNHSHTLRAITVDDIEMDETNQDANNTNNQDPLLNMLMRLQEAANYSGNQSQDSDNASMDSNLTHDSSMGNEL</sequence>
<feature type="region of interest" description="Disordered" evidence="2">
    <location>
        <begin position="98"/>
        <end position="127"/>
    </location>
</feature>
<dbReference type="PANTHER" id="PTHR12784:SF28">
    <property type="entry name" value="PROTEIN SICKIE"/>
    <property type="match status" value="1"/>
</dbReference>